<dbReference type="PANTHER" id="PTHR42648:SF27">
    <property type="entry name" value="RNA-DIRECTED DNA POLYMERASE"/>
    <property type="match status" value="1"/>
</dbReference>
<feature type="domain" description="Retroviral polymerase SH3-like" evidence="1">
    <location>
        <begin position="69"/>
        <end position="124"/>
    </location>
</feature>
<dbReference type="PANTHER" id="PTHR42648">
    <property type="entry name" value="TRANSPOSASE, PUTATIVE-RELATED"/>
    <property type="match status" value="1"/>
</dbReference>
<name>A0A484ME32_9ASTE</name>
<organism evidence="2 3">
    <name type="scientific">Cuscuta campestris</name>
    <dbReference type="NCBI Taxonomy" id="132261"/>
    <lineage>
        <taxon>Eukaryota</taxon>
        <taxon>Viridiplantae</taxon>
        <taxon>Streptophyta</taxon>
        <taxon>Embryophyta</taxon>
        <taxon>Tracheophyta</taxon>
        <taxon>Spermatophyta</taxon>
        <taxon>Magnoliopsida</taxon>
        <taxon>eudicotyledons</taxon>
        <taxon>Gunneridae</taxon>
        <taxon>Pentapetalae</taxon>
        <taxon>asterids</taxon>
        <taxon>lamiids</taxon>
        <taxon>Solanales</taxon>
        <taxon>Convolvulaceae</taxon>
        <taxon>Cuscuteae</taxon>
        <taxon>Cuscuta</taxon>
        <taxon>Cuscuta subgen. Grammica</taxon>
        <taxon>Cuscuta sect. Cleistogrammica</taxon>
    </lineage>
</organism>
<keyword evidence="3" id="KW-1185">Reference proteome</keyword>
<evidence type="ECO:0000313" key="2">
    <source>
        <dbReference type="EMBL" id="VFQ86982.1"/>
    </source>
</evidence>
<dbReference type="InterPro" id="IPR039537">
    <property type="entry name" value="Retrotran_Ty1/copia-like"/>
</dbReference>
<proteinExistence type="predicted"/>
<dbReference type="OrthoDB" id="1739418at2759"/>
<dbReference type="AlphaFoldDB" id="A0A484ME32"/>
<evidence type="ECO:0000313" key="3">
    <source>
        <dbReference type="Proteomes" id="UP000595140"/>
    </source>
</evidence>
<protein>
    <recommendedName>
        <fullName evidence="1">Retroviral polymerase SH3-like domain-containing protein</fullName>
    </recommendedName>
</protein>
<gene>
    <name evidence="2" type="ORF">CCAM_LOCUS28758</name>
</gene>
<reference evidence="2 3" key="1">
    <citation type="submission" date="2018-04" db="EMBL/GenBank/DDBJ databases">
        <authorList>
            <person name="Vogel A."/>
        </authorList>
    </citation>
    <scope>NUCLEOTIDE SEQUENCE [LARGE SCALE GENOMIC DNA]</scope>
</reference>
<dbReference type="EMBL" id="OOIL02003291">
    <property type="protein sequence ID" value="VFQ86982.1"/>
    <property type="molecule type" value="Genomic_DNA"/>
</dbReference>
<evidence type="ECO:0000259" key="1">
    <source>
        <dbReference type="Pfam" id="PF25597"/>
    </source>
</evidence>
<accession>A0A484ME32</accession>
<sequence length="242" mass="27680">MTKAPFTGHGERASDLLGLIHSDVCGPISTVARATHTLNRVPSKAVESTPYELWRGRKPSFSYFKIWGCKAYVKRLMTSSKLEPKSDKVIFVGYPKETRGYEFYHPSDNKIFVARNGTFLEKEFLSAITSGRKVDLEEIREPQEEVPIVLEPEQRDQAIEPKIAQDIPRRSDRIRNPPVRYGFLMSDEGDVLLVDQGEPETYLEAITCPESDLWLEAMKSEMESMYTNQALFWVCRSAYSET</sequence>
<dbReference type="Proteomes" id="UP000595140">
    <property type="component" value="Unassembled WGS sequence"/>
</dbReference>
<dbReference type="InterPro" id="IPR057670">
    <property type="entry name" value="SH3_retrovirus"/>
</dbReference>
<dbReference type="Pfam" id="PF25597">
    <property type="entry name" value="SH3_retrovirus"/>
    <property type="match status" value="1"/>
</dbReference>